<accession>A0A9P5Z831</accession>
<organism evidence="1 2">
    <name type="scientific">Pholiota conissans</name>
    <dbReference type="NCBI Taxonomy" id="109636"/>
    <lineage>
        <taxon>Eukaryota</taxon>
        <taxon>Fungi</taxon>
        <taxon>Dikarya</taxon>
        <taxon>Basidiomycota</taxon>
        <taxon>Agaricomycotina</taxon>
        <taxon>Agaricomycetes</taxon>
        <taxon>Agaricomycetidae</taxon>
        <taxon>Agaricales</taxon>
        <taxon>Agaricineae</taxon>
        <taxon>Strophariaceae</taxon>
        <taxon>Pholiota</taxon>
    </lineage>
</organism>
<dbReference type="EMBL" id="MU155157">
    <property type="protein sequence ID" value="KAF9483168.1"/>
    <property type="molecule type" value="Genomic_DNA"/>
</dbReference>
<evidence type="ECO:0000313" key="2">
    <source>
        <dbReference type="Proteomes" id="UP000807469"/>
    </source>
</evidence>
<keyword evidence="2" id="KW-1185">Reference proteome</keyword>
<protein>
    <submittedName>
        <fullName evidence="1">Uncharacterized protein</fullName>
    </submittedName>
</protein>
<dbReference type="Gene3D" id="3.80.10.10">
    <property type="entry name" value="Ribonuclease Inhibitor"/>
    <property type="match status" value="1"/>
</dbReference>
<name>A0A9P5Z831_9AGAR</name>
<comment type="caution">
    <text evidence="1">The sequence shown here is derived from an EMBL/GenBank/DDBJ whole genome shotgun (WGS) entry which is preliminary data.</text>
</comment>
<dbReference type="Proteomes" id="UP000807469">
    <property type="component" value="Unassembled WGS sequence"/>
</dbReference>
<dbReference type="SUPFAM" id="SSF52047">
    <property type="entry name" value="RNI-like"/>
    <property type="match status" value="1"/>
</dbReference>
<reference evidence="1" key="1">
    <citation type="submission" date="2020-11" db="EMBL/GenBank/DDBJ databases">
        <authorList>
            <consortium name="DOE Joint Genome Institute"/>
            <person name="Ahrendt S."/>
            <person name="Riley R."/>
            <person name="Andreopoulos W."/>
            <person name="Labutti K."/>
            <person name="Pangilinan J."/>
            <person name="Ruiz-Duenas F.J."/>
            <person name="Barrasa J.M."/>
            <person name="Sanchez-Garcia M."/>
            <person name="Camarero S."/>
            <person name="Miyauchi S."/>
            <person name="Serrano A."/>
            <person name="Linde D."/>
            <person name="Babiker R."/>
            <person name="Drula E."/>
            <person name="Ayuso-Fernandez I."/>
            <person name="Pacheco R."/>
            <person name="Padilla G."/>
            <person name="Ferreira P."/>
            <person name="Barriuso J."/>
            <person name="Kellner H."/>
            <person name="Castanera R."/>
            <person name="Alfaro M."/>
            <person name="Ramirez L."/>
            <person name="Pisabarro A.G."/>
            <person name="Kuo A."/>
            <person name="Tritt A."/>
            <person name="Lipzen A."/>
            <person name="He G."/>
            <person name="Yan M."/>
            <person name="Ng V."/>
            <person name="Cullen D."/>
            <person name="Martin F."/>
            <person name="Rosso M.-N."/>
            <person name="Henrissat B."/>
            <person name="Hibbett D."/>
            <person name="Martinez A.T."/>
            <person name="Grigoriev I.V."/>
        </authorList>
    </citation>
    <scope>NUCLEOTIDE SEQUENCE</scope>
    <source>
        <strain evidence="1">CIRM-BRFM 674</strain>
    </source>
</reference>
<evidence type="ECO:0000313" key="1">
    <source>
        <dbReference type="EMBL" id="KAF9483168.1"/>
    </source>
</evidence>
<dbReference type="OrthoDB" id="2269034at2759"/>
<dbReference type="InterPro" id="IPR032675">
    <property type="entry name" value="LRR_dom_sf"/>
</dbReference>
<proteinExistence type="predicted"/>
<sequence length="239" mass="27338">MNIDQCIEVLRRTPRLTNLTPPRWVDDTFDVALEPILNCNLTTLTVFGYFGPALLTHLICPSLETLTMSMPFAYHSMKYMFEFVQKSGCRLTSLDMDDVRLGDDDLDLLCQNIPTLRHLQFARTVQEYQGWYNLLSLLSEVSDEGVEIESLYLPELQSLDHILLNFDWIPPIFMSPISGSLHRHRSKLEFVEITLGSKFPSTQKDIPDADVIGDETHEALMTLKGQGVKIKIQVDEDFL</sequence>
<gene>
    <name evidence="1" type="ORF">BDN70DRAFT_929497</name>
</gene>
<dbReference type="AlphaFoldDB" id="A0A9P5Z831"/>